<feature type="non-terminal residue" evidence="1">
    <location>
        <position position="125"/>
    </location>
</feature>
<name>D7TZ27_VITVI</name>
<dbReference type="AlphaFoldDB" id="D7TZ27"/>
<evidence type="ECO:0000313" key="2">
    <source>
        <dbReference type="Proteomes" id="UP000009183"/>
    </source>
</evidence>
<dbReference type="STRING" id="29760.D7TZ27"/>
<dbReference type="EMBL" id="FN596352">
    <property type="protein sequence ID" value="CBI14829.3"/>
    <property type="molecule type" value="Genomic_DNA"/>
</dbReference>
<keyword evidence="2" id="KW-1185">Reference proteome</keyword>
<protein>
    <submittedName>
        <fullName evidence="1">Uncharacterized protein</fullName>
    </submittedName>
</protein>
<organism evidence="1 2">
    <name type="scientific">Vitis vinifera</name>
    <name type="common">Grape</name>
    <dbReference type="NCBI Taxonomy" id="29760"/>
    <lineage>
        <taxon>Eukaryota</taxon>
        <taxon>Viridiplantae</taxon>
        <taxon>Streptophyta</taxon>
        <taxon>Embryophyta</taxon>
        <taxon>Tracheophyta</taxon>
        <taxon>Spermatophyta</taxon>
        <taxon>Magnoliopsida</taxon>
        <taxon>eudicotyledons</taxon>
        <taxon>Gunneridae</taxon>
        <taxon>Pentapetalae</taxon>
        <taxon>rosids</taxon>
        <taxon>Vitales</taxon>
        <taxon>Vitaceae</taxon>
        <taxon>Viteae</taxon>
        <taxon>Vitis</taxon>
    </lineage>
</organism>
<evidence type="ECO:0000313" key="1">
    <source>
        <dbReference type="EMBL" id="CBI14829.3"/>
    </source>
</evidence>
<accession>D7TZ27</accession>
<dbReference type="PaxDb" id="29760-VIT_00s1326g00010.t01"/>
<dbReference type="Proteomes" id="UP000009183">
    <property type="component" value="Unassembled WGS sequence, unordered"/>
</dbReference>
<reference evidence="2" key="1">
    <citation type="journal article" date="2007" name="Nature">
        <title>The grapevine genome sequence suggests ancestral hexaploidization in major angiosperm phyla.</title>
        <authorList>
            <consortium name="The French-Italian Public Consortium for Grapevine Genome Characterization."/>
            <person name="Jaillon O."/>
            <person name="Aury J.-M."/>
            <person name="Noel B."/>
            <person name="Policriti A."/>
            <person name="Clepet C."/>
            <person name="Casagrande A."/>
            <person name="Choisne N."/>
            <person name="Aubourg S."/>
            <person name="Vitulo N."/>
            <person name="Jubin C."/>
            <person name="Vezzi A."/>
            <person name="Legeai F."/>
            <person name="Hugueney P."/>
            <person name="Dasilva C."/>
            <person name="Horner D."/>
            <person name="Mica E."/>
            <person name="Jublot D."/>
            <person name="Poulain J."/>
            <person name="Bruyere C."/>
            <person name="Billault A."/>
            <person name="Segurens B."/>
            <person name="Gouyvenoux M."/>
            <person name="Ugarte E."/>
            <person name="Cattonaro F."/>
            <person name="Anthouard V."/>
            <person name="Vico V."/>
            <person name="Del Fabbro C."/>
            <person name="Alaux M."/>
            <person name="Di Gaspero G."/>
            <person name="Dumas V."/>
            <person name="Felice N."/>
            <person name="Paillard S."/>
            <person name="Juman I."/>
            <person name="Moroldo M."/>
            <person name="Scalabrin S."/>
            <person name="Canaguier A."/>
            <person name="Le Clainche I."/>
            <person name="Malacrida G."/>
            <person name="Durand E."/>
            <person name="Pesole G."/>
            <person name="Laucou V."/>
            <person name="Chatelet P."/>
            <person name="Merdinoglu D."/>
            <person name="Delledonne M."/>
            <person name="Pezzotti M."/>
            <person name="Lecharny A."/>
            <person name="Scarpelli C."/>
            <person name="Artiguenave F."/>
            <person name="Pe M.E."/>
            <person name="Valle G."/>
            <person name="Morgante M."/>
            <person name="Caboche M."/>
            <person name="Adam-Blondon A.-F."/>
            <person name="Weissenbach J."/>
            <person name="Quetier F."/>
            <person name="Wincker P."/>
        </authorList>
    </citation>
    <scope>NUCLEOTIDE SEQUENCE [LARGE SCALE GENOMIC DNA]</scope>
    <source>
        <strain evidence="2">cv. Pinot noir / PN40024</strain>
    </source>
</reference>
<gene>
    <name evidence="1" type="ORF">VIT_00s1326g00010</name>
</gene>
<proteinExistence type="predicted"/>
<dbReference type="InParanoid" id="D7TZ27"/>
<dbReference type="eggNOG" id="KOG0239">
    <property type="taxonomic scope" value="Eukaryota"/>
</dbReference>
<dbReference type="HOGENOM" id="CLU_1998496_0_0_1"/>
<sequence>MENSMLGPCQGGWLNRYKVRRGQWKPHGQWDLHKESTNVVRYFTSPEYLICNHCSGEIEVSPIQKKLKQTKFTVKYEKKIEDLTMQCQRKTDECYEAWMSLTAANEQLEKVRMELDNKLFQTYSL</sequence>